<proteinExistence type="predicted"/>
<dbReference type="AlphaFoldDB" id="A0A554JAP3"/>
<gene>
    <name evidence="1" type="ORF">G01um101477_494</name>
</gene>
<dbReference type="EMBL" id="VMFF01000047">
    <property type="protein sequence ID" value="TSC65411.1"/>
    <property type="molecule type" value="Genomic_DNA"/>
</dbReference>
<comment type="caution">
    <text evidence="1">The sequence shown here is derived from an EMBL/GenBank/DDBJ whole genome shotgun (WGS) entry which is preliminary data.</text>
</comment>
<reference evidence="1 2" key="1">
    <citation type="submission" date="2017-07" db="EMBL/GenBank/DDBJ databases">
        <title>Mechanisms for carbon and nitrogen cycling indicate functional differentiation within the Candidate Phyla Radiation.</title>
        <authorList>
            <person name="Danczak R.E."/>
            <person name="Johnston M.D."/>
            <person name="Kenah C."/>
            <person name="Slattery M."/>
            <person name="Wrighton K.C."/>
            <person name="Wilkins M.J."/>
        </authorList>
    </citation>
    <scope>NUCLEOTIDE SEQUENCE [LARGE SCALE GENOMIC DNA]</scope>
    <source>
        <strain evidence="1">Gr01-1014_77</strain>
    </source>
</reference>
<sequence>MSELEKTKNIIIKNIQKLCAHCVNGVEHKCPVQKIAEQISGIRGVPLIVNDEFRGVIFR</sequence>
<dbReference type="Proteomes" id="UP000319613">
    <property type="component" value="Unassembled WGS sequence"/>
</dbReference>
<evidence type="ECO:0000313" key="2">
    <source>
        <dbReference type="Proteomes" id="UP000319613"/>
    </source>
</evidence>
<organism evidence="1 2">
    <name type="scientific">Candidatus Doudnabacteria bacterium Gr01-1014_77</name>
    <dbReference type="NCBI Taxonomy" id="2017133"/>
    <lineage>
        <taxon>Bacteria</taxon>
        <taxon>Candidatus Doudnaibacteriota</taxon>
    </lineage>
</organism>
<evidence type="ECO:0000313" key="1">
    <source>
        <dbReference type="EMBL" id="TSC65411.1"/>
    </source>
</evidence>
<accession>A0A554JAP3</accession>
<protein>
    <submittedName>
        <fullName evidence="1">Uncharacterized protein</fullName>
    </submittedName>
</protein>
<name>A0A554JAP3_9BACT</name>